<gene>
    <name evidence="1" type="ORF">A2886_00635</name>
</gene>
<name>A0A1F4UQE5_UNCKA</name>
<organism evidence="1 2">
    <name type="scientific">candidate division WWE3 bacterium RIFCSPHIGHO2_01_FULL_42_13</name>
    <dbReference type="NCBI Taxonomy" id="1802617"/>
    <lineage>
        <taxon>Bacteria</taxon>
        <taxon>Katanobacteria</taxon>
    </lineage>
</organism>
<evidence type="ECO:0000313" key="1">
    <source>
        <dbReference type="EMBL" id="OGC47139.1"/>
    </source>
</evidence>
<dbReference type="STRING" id="1802617.A2886_00635"/>
<evidence type="ECO:0000313" key="2">
    <source>
        <dbReference type="Proteomes" id="UP000176608"/>
    </source>
</evidence>
<dbReference type="Proteomes" id="UP000176608">
    <property type="component" value="Unassembled WGS sequence"/>
</dbReference>
<reference evidence="1 2" key="1">
    <citation type="journal article" date="2016" name="Nat. Commun.">
        <title>Thousands of microbial genomes shed light on interconnected biogeochemical processes in an aquifer system.</title>
        <authorList>
            <person name="Anantharaman K."/>
            <person name="Brown C.T."/>
            <person name="Hug L.A."/>
            <person name="Sharon I."/>
            <person name="Castelle C.J."/>
            <person name="Probst A.J."/>
            <person name="Thomas B.C."/>
            <person name="Singh A."/>
            <person name="Wilkins M.J."/>
            <person name="Karaoz U."/>
            <person name="Brodie E.L."/>
            <person name="Williams K.H."/>
            <person name="Hubbard S.S."/>
            <person name="Banfield J.F."/>
        </authorList>
    </citation>
    <scope>NUCLEOTIDE SEQUENCE [LARGE SCALE GENOMIC DNA]</scope>
</reference>
<comment type="caution">
    <text evidence="1">The sequence shown here is derived from an EMBL/GenBank/DDBJ whole genome shotgun (WGS) entry which is preliminary data.</text>
</comment>
<protein>
    <submittedName>
        <fullName evidence="1">Uncharacterized protein</fullName>
    </submittedName>
</protein>
<proteinExistence type="predicted"/>
<dbReference type="AlphaFoldDB" id="A0A1F4UQE5"/>
<accession>A0A1F4UQE5</accession>
<dbReference type="EMBL" id="MEVA01000016">
    <property type="protein sequence ID" value="OGC47139.1"/>
    <property type="molecule type" value="Genomic_DNA"/>
</dbReference>
<sequence>MESSGTKLTNLNIRVFQKLNGEDSDVVTDKLFRKYLSEIVFNDFELPLHYQLRLDNFVKEVVRNNDIGGLLEYFSEALGCCAFSLGKKSVKLRGLRYLETHDEVGKVLNFLENPKKIWNFIEDNFSLYPTLVTNHINISSSRLNNVAFIYKEFGNRRLGLVGLFPMDFKLAVSFFEFLRFHV</sequence>